<dbReference type="InterPro" id="IPR036770">
    <property type="entry name" value="Ankyrin_rpt-contain_sf"/>
</dbReference>
<proteinExistence type="predicted"/>
<gene>
    <name evidence="3" type="ORF">IFM89_011196</name>
</gene>
<dbReference type="InterPro" id="IPR001878">
    <property type="entry name" value="Znf_CCHC"/>
</dbReference>
<sequence length="181" mass="19989">MGGGGELVTSKATLEKDHGCFSCGKLDHWIQNCPWNGSPCKRCDVGRVVRTSQQPHSFGQKFLSCPNPKCRGFQWMKDALKESIEQQTQQQPTAGLGDKDMVKLLLRKVVNKEICNHLGKAAYDVAAESGHTILFDVLRLGDKLSKAARKGEERAINWLLDNGASINGAHFLDLSHPTPYN</sequence>
<comment type="caution">
    <text evidence="3">The sequence shown here is derived from an EMBL/GenBank/DDBJ whole genome shotgun (WGS) entry which is preliminary data.</text>
</comment>
<dbReference type="AlphaFoldDB" id="A0A835LVL5"/>
<dbReference type="EMBL" id="JADFTS010000005">
    <property type="protein sequence ID" value="KAF9604914.1"/>
    <property type="molecule type" value="Genomic_DNA"/>
</dbReference>
<dbReference type="Gene3D" id="1.25.40.20">
    <property type="entry name" value="Ankyrin repeat-containing domain"/>
    <property type="match status" value="1"/>
</dbReference>
<keyword evidence="1" id="KW-0862">Zinc</keyword>
<keyword evidence="1" id="KW-0479">Metal-binding</keyword>
<keyword evidence="1" id="KW-0863">Zinc-finger</keyword>
<evidence type="ECO:0000313" key="4">
    <source>
        <dbReference type="Proteomes" id="UP000631114"/>
    </source>
</evidence>
<accession>A0A835LVL5</accession>
<organism evidence="3 4">
    <name type="scientific">Coptis chinensis</name>
    <dbReference type="NCBI Taxonomy" id="261450"/>
    <lineage>
        <taxon>Eukaryota</taxon>
        <taxon>Viridiplantae</taxon>
        <taxon>Streptophyta</taxon>
        <taxon>Embryophyta</taxon>
        <taxon>Tracheophyta</taxon>
        <taxon>Spermatophyta</taxon>
        <taxon>Magnoliopsida</taxon>
        <taxon>Ranunculales</taxon>
        <taxon>Ranunculaceae</taxon>
        <taxon>Coptidoideae</taxon>
        <taxon>Coptis</taxon>
    </lineage>
</organism>
<keyword evidence="4" id="KW-1185">Reference proteome</keyword>
<dbReference type="Gene3D" id="4.10.60.10">
    <property type="entry name" value="Zinc finger, CCHC-type"/>
    <property type="match status" value="1"/>
</dbReference>
<feature type="domain" description="CCHC-type" evidence="2">
    <location>
        <begin position="20"/>
        <end position="34"/>
    </location>
</feature>
<dbReference type="GO" id="GO:0008270">
    <property type="term" value="F:zinc ion binding"/>
    <property type="evidence" value="ECO:0007669"/>
    <property type="project" value="UniProtKB-KW"/>
</dbReference>
<evidence type="ECO:0000259" key="2">
    <source>
        <dbReference type="PROSITE" id="PS50158"/>
    </source>
</evidence>
<name>A0A835LVL5_9MAGN</name>
<reference evidence="3 4" key="1">
    <citation type="submission" date="2020-10" db="EMBL/GenBank/DDBJ databases">
        <title>The Coptis chinensis genome and diversification of protoberbering-type alkaloids.</title>
        <authorList>
            <person name="Wang B."/>
            <person name="Shu S."/>
            <person name="Song C."/>
            <person name="Liu Y."/>
        </authorList>
    </citation>
    <scope>NUCLEOTIDE SEQUENCE [LARGE SCALE GENOMIC DNA]</scope>
    <source>
        <strain evidence="3">HL-2020</strain>
        <tissue evidence="3">Leaf</tissue>
    </source>
</reference>
<protein>
    <recommendedName>
        <fullName evidence="2">CCHC-type domain-containing protein</fullName>
    </recommendedName>
</protein>
<evidence type="ECO:0000313" key="3">
    <source>
        <dbReference type="EMBL" id="KAF9604914.1"/>
    </source>
</evidence>
<dbReference type="PROSITE" id="PS50158">
    <property type="entry name" value="ZF_CCHC"/>
    <property type="match status" value="1"/>
</dbReference>
<dbReference type="SUPFAM" id="SSF140860">
    <property type="entry name" value="Pseudo ankyrin repeat-like"/>
    <property type="match status" value="1"/>
</dbReference>
<dbReference type="OrthoDB" id="194358at2759"/>
<dbReference type="Proteomes" id="UP000631114">
    <property type="component" value="Unassembled WGS sequence"/>
</dbReference>
<dbReference type="GO" id="GO:0003676">
    <property type="term" value="F:nucleic acid binding"/>
    <property type="evidence" value="ECO:0007669"/>
    <property type="project" value="InterPro"/>
</dbReference>
<evidence type="ECO:0000256" key="1">
    <source>
        <dbReference type="PROSITE-ProRule" id="PRU00047"/>
    </source>
</evidence>